<dbReference type="InterPro" id="IPR017501">
    <property type="entry name" value="Phage_infect_YhgE_C"/>
</dbReference>
<keyword evidence="4 5" id="KW-0472">Membrane</keyword>
<evidence type="ECO:0000313" key="8">
    <source>
        <dbReference type="Proteomes" id="UP000189761"/>
    </source>
</evidence>
<keyword evidence="2 5" id="KW-0812">Transmembrane</keyword>
<evidence type="ECO:0000256" key="2">
    <source>
        <dbReference type="ARBA" id="ARBA00022692"/>
    </source>
</evidence>
<keyword evidence="3 5" id="KW-1133">Transmembrane helix</keyword>
<dbReference type="EMBL" id="MTLA01000193">
    <property type="protein sequence ID" value="OOP67450.1"/>
    <property type="molecule type" value="Genomic_DNA"/>
</dbReference>
<gene>
    <name evidence="7" type="ORF">BWZ43_15770</name>
</gene>
<accession>A0A8E2LCX0</accession>
<comment type="caution">
    <text evidence="7">The sequence shown here is derived from an EMBL/GenBank/DDBJ whole genome shotgun (WGS) entry which is preliminary data.</text>
</comment>
<reference evidence="7 8" key="1">
    <citation type="submission" date="2017-01" db="EMBL/GenBank/DDBJ databases">
        <title>Draft genome sequence of Bacillus oleronius.</title>
        <authorList>
            <person name="Allam M."/>
        </authorList>
    </citation>
    <scope>NUCLEOTIDE SEQUENCE [LARGE SCALE GENOMIC DNA]</scope>
    <source>
        <strain evidence="7 8">DSM 9356</strain>
    </source>
</reference>
<sequence length="710" mass="79683">MRNIVQLYITDLKRIVTNWAALIIILALIALPSLYAWFNIQASWDPYGNTKGIPVAITNEDAGTQLQGQKVNVGDLIVQSLKKNKKLGWTFVDKKKALDMVKHGDAYASILIPKDFSKKMTSILEENPEKPVITYTVNEKINAIAPKITSTGATGIVQQISEEFIKTVSKTIFSIFNELGIELEKDLPDIKNMKNLIFRLENDIPRINQIVNTALNDINTAGELESKVRNNLPIIKNVANKGVQLTNELSDFINKNKEAVQNIIPIIKGNIDQLRELADTKSQIQSILQNYQNNPDEANAALSEINTRLNRGVVVIDYTTGLLEKLNAQSDQKRLSIFLNQLTKLKSDLQSEIALNNQIITSKTVADNVKKRLDDVSNLASSKIADIHANFESQYVPAIRRTMDDGMVVLEGTKKVLTDAQNSMPDVERILQDSSKGISTGKQTIVKLKKDLPTVEKKIREIAHRIREFDKKADINEIIRFLKHNVNKESEFLKNPILLKEHKLFPIPNYGSGMTPFFTTLSLWVGAMLLISLLTVEVENDQLKSYQVYFGRLFTFLTIAILQSLIATLGDMYLLHTYVADKPWFVLFGVVNSIIFMVMVYTFVSVFGNVGKALGIVLLVLQISGSGGTFPIQVAPRFFQLINPYLPFTYSISLMREATGGILWDIVQKDVIILSIFLIVSVFIGVTLKKFINQASEKMIKKVKESGLIH</sequence>
<dbReference type="Proteomes" id="UP000189761">
    <property type="component" value="Unassembled WGS sequence"/>
</dbReference>
<feature type="transmembrane region" description="Helical" evidence="5">
    <location>
        <begin position="517"/>
        <end position="536"/>
    </location>
</feature>
<dbReference type="Gene3D" id="3.40.1710.10">
    <property type="entry name" value="abc type-2 transporter like domain"/>
    <property type="match status" value="1"/>
</dbReference>
<proteinExistence type="predicted"/>
<dbReference type="SUPFAM" id="SSF58104">
    <property type="entry name" value="Methyl-accepting chemotaxis protein (MCP) signaling domain"/>
    <property type="match status" value="1"/>
</dbReference>
<feature type="transmembrane region" description="Helical" evidence="5">
    <location>
        <begin position="548"/>
        <end position="569"/>
    </location>
</feature>
<evidence type="ECO:0000256" key="3">
    <source>
        <dbReference type="ARBA" id="ARBA00022989"/>
    </source>
</evidence>
<protein>
    <submittedName>
        <fullName evidence="7">YhgE/Pip</fullName>
    </submittedName>
</protein>
<dbReference type="PANTHER" id="PTHR43077:SF10">
    <property type="entry name" value="TRANSPORT PERMEASE PROTEIN"/>
    <property type="match status" value="1"/>
</dbReference>
<name>A0A8E2LCX0_9BACI</name>
<feature type="transmembrane region" description="Helical" evidence="5">
    <location>
        <begin position="584"/>
        <end position="604"/>
    </location>
</feature>
<comment type="subcellular location">
    <subcellularLocation>
        <location evidence="1">Membrane</location>
        <topology evidence="1">Multi-pass membrane protein</topology>
    </subcellularLocation>
</comment>
<dbReference type="AlphaFoldDB" id="A0A8E2LCX0"/>
<feature type="transmembrane region" description="Helical" evidence="5">
    <location>
        <begin position="616"/>
        <end position="635"/>
    </location>
</feature>
<dbReference type="Pfam" id="PF12698">
    <property type="entry name" value="ABC2_membrane_3"/>
    <property type="match status" value="1"/>
</dbReference>
<dbReference type="RefSeq" id="WP_078110656.1">
    <property type="nucleotide sequence ID" value="NZ_CP065424.1"/>
</dbReference>
<dbReference type="NCBIfam" id="TIGR03062">
    <property type="entry name" value="pip_yhgE_Cterm"/>
    <property type="match status" value="1"/>
</dbReference>
<dbReference type="GO" id="GO:0016020">
    <property type="term" value="C:membrane"/>
    <property type="evidence" value="ECO:0007669"/>
    <property type="project" value="UniProtKB-SubCell"/>
</dbReference>
<evidence type="ECO:0000256" key="5">
    <source>
        <dbReference type="SAM" id="Phobius"/>
    </source>
</evidence>
<evidence type="ECO:0000256" key="1">
    <source>
        <dbReference type="ARBA" id="ARBA00004141"/>
    </source>
</evidence>
<keyword evidence="8" id="KW-1185">Reference proteome</keyword>
<evidence type="ECO:0000256" key="4">
    <source>
        <dbReference type="ARBA" id="ARBA00023136"/>
    </source>
</evidence>
<feature type="transmembrane region" description="Helical" evidence="5">
    <location>
        <begin position="671"/>
        <end position="692"/>
    </location>
</feature>
<dbReference type="NCBIfam" id="TIGR03061">
    <property type="entry name" value="pip_yhgE_Nterm"/>
    <property type="match status" value="1"/>
</dbReference>
<dbReference type="InterPro" id="IPR017500">
    <property type="entry name" value="Phage_infect_YhgE_N"/>
</dbReference>
<evidence type="ECO:0000259" key="6">
    <source>
        <dbReference type="Pfam" id="PF12698"/>
    </source>
</evidence>
<dbReference type="InterPro" id="IPR051328">
    <property type="entry name" value="T7SS_ABC-Transporter"/>
</dbReference>
<dbReference type="InterPro" id="IPR013525">
    <property type="entry name" value="ABC2_TM"/>
</dbReference>
<evidence type="ECO:0000313" key="7">
    <source>
        <dbReference type="EMBL" id="OOP67450.1"/>
    </source>
</evidence>
<feature type="domain" description="ABC-2 type transporter transmembrane" evidence="6">
    <location>
        <begin position="479"/>
        <end position="685"/>
    </location>
</feature>
<organism evidence="7 8">
    <name type="scientific">Heyndrickxia oleronia</name>
    <dbReference type="NCBI Taxonomy" id="38875"/>
    <lineage>
        <taxon>Bacteria</taxon>
        <taxon>Bacillati</taxon>
        <taxon>Bacillota</taxon>
        <taxon>Bacilli</taxon>
        <taxon>Bacillales</taxon>
        <taxon>Bacillaceae</taxon>
        <taxon>Heyndrickxia</taxon>
    </lineage>
</organism>
<feature type="transmembrane region" description="Helical" evidence="5">
    <location>
        <begin position="20"/>
        <end position="38"/>
    </location>
</feature>
<dbReference type="PANTHER" id="PTHR43077">
    <property type="entry name" value="TRANSPORT PERMEASE YVFS-RELATED"/>
    <property type="match status" value="1"/>
</dbReference>